<comment type="caution">
    <text evidence="2">The sequence shown here is derived from an EMBL/GenBank/DDBJ whole genome shotgun (WGS) entry which is preliminary data.</text>
</comment>
<feature type="chain" id="PRO_5045363423" evidence="1">
    <location>
        <begin position="19"/>
        <end position="552"/>
    </location>
</feature>
<keyword evidence="1" id="KW-0732">Signal</keyword>
<organism evidence="2 3">
    <name type="scientific">Hymenobacter negativus</name>
    <dbReference type="NCBI Taxonomy" id="2795026"/>
    <lineage>
        <taxon>Bacteria</taxon>
        <taxon>Pseudomonadati</taxon>
        <taxon>Bacteroidota</taxon>
        <taxon>Cytophagia</taxon>
        <taxon>Cytophagales</taxon>
        <taxon>Hymenobacteraceae</taxon>
        <taxon>Hymenobacter</taxon>
    </lineage>
</organism>
<dbReference type="Proteomes" id="UP000664369">
    <property type="component" value="Unassembled WGS sequence"/>
</dbReference>
<dbReference type="InterPro" id="IPR026444">
    <property type="entry name" value="Secre_tail"/>
</dbReference>
<reference evidence="2 3" key="1">
    <citation type="submission" date="2021-03" db="EMBL/GenBank/DDBJ databases">
        <authorList>
            <person name="Kim M.K."/>
        </authorList>
    </citation>
    <scope>NUCLEOTIDE SEQUENCE [LARGE SCALE GENOMIC DNA]</scope>
    <source>
        <strain evidence="2 3">BT442</strain>
    </source>
</reference>
<proteinExistence type="predicted"/>
<accession>A0ABS3Q917</accession>
<evidence type="ECO:0000313" key="3">
    <source>
        <dbReference type="Proteomes" id="UP000664369"/>
    </source>
</evidence>
<dbReference type="RefSeq" id="WP_208173004.1">
    <property type="nucleotide sequence ID" value="NZ_JAGETZ010000001.1"/>
</dbReference>
<evidence type="ECO:0000256" key="1">
    <source>
        <dbReference type="SAM" id="SignalP"/>
    </source>
</evidence>
<dbReference type="NCBIfam" id="TIGR04183">
    <property type="entry name" value="Por_Secre_tail"/>
    <property type="match status" value="1"/>
</dbReference>
<dbReference type="PANTHER" id="PTHR35580:SF1">
    <property type="entry name" value="PHYTASE-LIKE DOMAIN-CONTAINING PROTEIN"/>
    <property type="match status" value="1"/>
</dbReference>
<feature type="signal peptide" evidence="1">
    <location>
        <begin position="1"/>
        <end position="18"/>
    </location>
</feature>
<evidence type="ECO:0000313" key="2">
    <source>
        <dbReference type="EMBL" id="MBO2007463.1"/>
    </source>
</evidence>
<gene>
    <name evidence="2" type="ORF">J4E00_00270</name>
</gene>
<dbReference type="EMBL" id="JAGETZ010000001">
    <property type="protein sequence ID" value="MBO2007463.1"/>
    <property type="molecule type" value="Genomic_DNA"/>
</dbReference>
<dbReference type="SUPFAM" id="SSF63829">
    <property type="entry name" value="Calcium-dependent phosphotriesterase"/>
    <property type="match status" value="1"/>
</dbReference>
<keyword evidence="3" id="KW-1185">Reference proteome</keyword>
<sequence>MKKLLPFLLSAFSLGAQAQSTPAWTWAKMLASSNLTSAGTMTTDAAGNTYLAGGFSQPLTLAPGTVLTTSSGQDGFVAKYDPSGTLLWSRQLAGFFNDGFQKVLIDGTGKVTLVGSSSDGAQIGGFTFSSNGFGPVVVVTQLDAQGQVLSMTEVGSGSSLIIADMALDAAGNSYISGTFGLSATFGSFSLSTPIVGTSIAFDQFLVKVSPQGVPLWAQQGGRSAAPSGTGTNFYYNSLAVEPSGNVYLTWTCNANAGGFGSLSMPAGYGDADVLVVKYDTQGTPQWVQRVGSPGLDFAGNTALDASGRLVVPGFISGAGTFGSQTLASPAGVATGYVWVLNPATGASSWVRALSGTVGAAYRGVTTDAAGNIYAAGQFSGQGTLGTATLSNAGGLDGLIASYSSAGNVNWSVKTDGVGDESPLYVSLDGTNRLAVAGILNGAGLFGTAALTGQNAPVGNIFLAHMGSVVTASRSAQPVAQLALYPNPAAATDAVTLPQLPAGTALTLTDALGRIVRRPAGPALSLAGLATGVYVVQATAPNGQQWTNRLVVK</sequence>
<name>A0ABS3Q917_9BACT</name>
<dbReference type="PANTHER" id="PTHR35580">
    <property type="entry name" value="CELL SURFACE GLYCOPROTEIN (S-LAYER PROTEIN)-LIKE PROTEIN"/>
    <property type="match status" value="1"/>
</dbReference>
<protein>
    <submittedName>
        <fullName evidence="2">T9SS type A sorting domain-containing protein</fullName>
    </submittedName>
</protein>
<dbReference type="InterPro" id="IPR052918">
    <property type="entry name" value="Motility_Chemotaxis_Reg"/>
</dbReference>